<dbReference type="Proteomes" id="UP000823388">
    <property type="component" value="Chromosome 3K"/>
</dbReference>
<sequence length="103" mass="11328">MGNYLTHQHSGTCSTTRSGAYSLQPAPNPICFGHRRQGKGNRTYVRACSFARPRIYPVGAAFIPRPNLLPPPSSFTLALERCWQSMGIGEEAQGVQKDDTFTV</sequence>
<evidence type="ECO:0000313" key="2">
    <source>
        <dbReference type="Proteomes" id="UP000823388"/>
    </source>
</evidence>
<reference evidence="1" key="1">
    <citation type="submission" date="2020-05" db="EMBL/GenBank/DDBJ databases">
        <title>WGS assembly of Panicum virgatum.</title>
        <authorList>
            <person name="Lovell J.T."/>
            <person name="Jenkins J."/>
            <person name="Shu S."/>
            <person name="Juenger T.E."/>
            <person name="Schmutz J."/>
        </authorList>
    </citation>
    <scope>NUCLEOTIDE SEQUENCE</scope>
    <source>
        <strain evidence="1">AP13</strain>
    </source>
</reference>
<dbReference type="EMBL" id="CM029041">
    <property type="protein sequence ID" value="KAG2623579.1"/>
    <property type="molecule type" value="Genomic_DNA"/>
</dbReference>
<keyword evidence="2" id="KW-1185">Reference proteome</keyword>
<gene>
    <name evidence="1" type="ORF">PVAP13_3KG069227</name>
</gene>
<name>A0A8T0UTP3_PANVG</name>
<organism evidence="1 2">
    <name type="scientific">Panicum virgatum</name>
    <name type="common">Blackwell switchgrass</name>
    <dbReference type="NCBI Taxonomy" id="38727"/>
    <lineage>
        <taxon>Eukaryota</taxon>
        <taxon>Viridiplantae</taxon>
        <taxon>Streptophyta</taxon>
        <taxon>Embryophyta</taxon>
        <taxon>Tracheophyta</taxon>
        <taxon>Spermatophyta</taxon>
        <taxon>Magnoliopsida</taxon>
        <taxon>Liliopsida</taxon>
        <taxon>Poales</taxon>
        <taxon>Poaceae</taxon>
        <taxon>PACMAD clade</taxon>
        <taxon>Panicoideae</taxon>
        <taxon>Panicodae</taxon>
        <taxon>Paniceae</taxon>
        <taxon>Panicinae</taxon>
        <taxon>Panicum</taxon>
        <taxon>Panicum sect. Hiantes</taxon>
    </lineage>
</organism>
<proteinExistence type="predicted"/>
<dbReference type="AlphaFoldDB" id="A0A8T0UTP3"/>
<accession>A0A8T0UTP3</accession>
<comment type="caution">
    <text evidence="1">The sequence shown here is derived from an EMBL/GenBank/DDBJ whole genome shotgun (WGS) entry which is preliminary data.</text>
</comment>
<evidence type="ECO:0000313" key="1">
    <source>
        <dbReference type="EMBL" id="KAG2623579.1"/>
    </source>
</evidence>
<protein>
    <submittedName>
        <fullName evidence="1">Uncharacterized protein</fullName>
    </submittedName>
</protein>